<dbReference type="EMBL" id="JAYMYR010000009">
    <property type="protein sequence ID" value="KAK7341603.1"/>
    <property type="molecule type" value="Genomic_DNA"/>
</dbReference>
<accession>A0AAN9LXS0</accession>
<keyword evidence="2" id="KW-1185">Reference proteome</keyword>
<sequence length="78" mass="8722">MEIQHLSSLFSALESANHRLKRLDVGLAVRSNKQKSLFILSFIKLFCKGKQYCCLSFCASKSGLSCSKPLIFGFFGEI</sequence>
<evidence type="ECO:0000313" key="1">
    <source>
        <dbReference type="EMBL" id="KAK7341603.1"/>
    </source>
</evidence>
<protein>
    <submittedName>
        <fullName evidence="1">Uncharacterized protein</fullName>
    </submittedName>
</protein>
<gene>
    <name evidence="1" type="ORF">VNO80_24539</name>
</gene>
<comment type="caution">
    <text evidence="1">The sequence shown here is derived from an EMBL/GenBank/DDBJ whole genome shotgun (WGS) entry which is preliminary data.</text>
</comment>
<name>A0AAN9LXS0_PHACN</name>
<dbReference type="AlphaFoldDB" id="A0AAN9LXS0"/>
<dbReference type="Proteomes" id="UP001374584">
    <property type="component" value="Unassembled WGS sequence"/>
</dbReference>
<reference evidence="1 2" key="1">
    <citation type="submission" date="2024-01" db="EMBL/GenBank/DDBJ databases">
        <title>The genomes of 5 underutilized Papilionoideae crops provide insights into root nodulation and disease resistanc.</title>
        <authorList>
            <person name="Jiang F."/>
        </authorList>
    </citation>
    <scope>NUCLEOTIDE SEQUENCE [LARGE SCALE GENOMIC DNA]</scope>
    <source>
        <strain evidence="1">JINMINGXINNONG_FW02</strain>
        <tissue evidence="1">Leaves</tissue>
    </source>
</reference>
<organism evidence="1 2">
    <name type="scientific">Phaseolus coccineus</name>
    <name type="common">Scarlet runner bean</name>
    <name type="synonym">Phaseolus multiflorus</name>
    <dbReference type="NCBI Taxonomy" id="3886"/>
    <lineage>
        <taxon>Eukaryota</taxon>
        <taxon>Viridiplantae</taxon>
        <taxon>Streptophyta</taxon>
        <taxon>Embryophyta</taxon>
        <taxon>Tracheophyta</taxon>
        <taxon>Spermatophyta</taxon>
        <taxon>Magnoliopsida</taxon>
        <taxon>eudicotyledons</taxon>
        <taxon>Gunneridae</taxon>
        <taxon>Pentapetalae</taxon>
        <taxon>rosids</taxon>
        <taxon>fabids</taxon>
        <taxon>Fabales</taxon>
        <taxon>Fabaceae</taxon>
        <taxon>Papilionoideae</taxon>
        <taxon>50 kb inversion clade</taxon>
        <taxon>NPAAA clade</taxon>
        <taxon>indigoferoid/millettioid clade</taxon>
        <taxon>Phaseoleae</taxon>
        <taxon>Phaseolus</taxon>
    </lineage>
</organism>
<evidence type="ECO:0000313" key="2">
    <source>
        <dbReference type="Proteomes" id="UP001374584"/>
    </source>
</evidence>
<proteinExistence type="predicted"/>